<sequence length="281" mass="31137">MAKDEICFEAPEINMASDIVLDARVSVVTVTKLVDVRVKGDCVCPDGRGSPIEVGRRRSPSPVVFRKRTPSPVVVRKRTPSPPVVRRRSPSPVVFRQRTPSPVVKRVEKSSSSSSSSSESEATPKQASPKQASPVSRANLSIAAAPPKAPDVTDTELEASYSESQFPKRIRVTGKLKSEWKSENLTGAYQLEKFDQFGRPIYVREDNTSSETDVLLFHSQDGKKQWKLGPAIDSKKCWAFVVSKVSNPIDIDGDIRRKGRNWHELLNKKWIPAKNLSISSA</sequence>
<accession>A0ABN7T0D7</accession>
<dbReference type="EMBL" id="OU015567">
    <property type="protein sequence ID" value="CAG5111132.1"/>
    <property type="molecule type" value="Genomic_DNA"/>
</dbReference>
<protein>
    <submittedName>
        <fullName evidence="2">Oidioi.mRNA.OKI2018_I69.chr2.g5466.t1.cds</fullName>
    </submittedName>
</protein>
<gene>
    <name evidence="2" type="ORF">OKIOD_LOCUS14231</name>
</gene>
<feature type="region of interest" description="Disordered" evidence="1">
    <location>
        <begin position="45"/>
        <end position="136"/>
    </location>
</feature>
<proteinExistence type="predicted"/>
<feature type="compositionally biased region" description="Basic residues" evidence="1">
    <location>
        <begin position="65"/>
        <end position="89"/>
    </location>
</feature>
<organism evidence="2 3">
    <name type="scientific">Oikopleura dioica</name>
    <name type="common">Tunicate</name>
    <dbReference type="NCBI Taxonomy" id="34765"/>
    <lineage>
        <taxon>Eukaryota</taxon>
        <taxon>Metazoa</taxon>
        <taxon>Chordata</taxon>
        <taxon>Tunicata</taxon>
        <taxon>Appendicularia</taxon>
        <taxon>Copelata</taxon>
        <taxon>Oikopleuridae</taxon>
        <taxon>Oikopleura</taxon>
    </lineage>
</organism>
<feature type="compositionally biased region" description="Polar residues" evidence="1">
    <location>
        <begin position="123"/>
        <end position="136"/>
    </location>
</feature>
<evidence type="ECO:0000313" key="2">
    <source>
        <dbReference type="EMBL" id="CAG5111132.1"/>
    </source>
</evidence>
<evidence type="ECO:0000256" key="1">
    <source>
        <dbReference type="SAM" id="MobiDB-lite"/>
    </source>
</evidence>
<reference evidence="2 3" key="1">
    <citation type="submission" date="2021-04" db="EMBL/GenBank/DDBJ databases">
        <authorList>
            <person name="Bliznina A."/>
        </authorList>
    </citation>
    <scope>NUCLEOTIDE SEQUENCE [LARGE SCALE GENOMIC DNA]</scope>
</reference>
<evidence type="ECO:0000313" key="3">
    <source>
        <dbReference type="Proteomes" id="UP001158576"/>
    </source>
</evidence>
<keyword evidence="3" id="KW-1185">Reference proteome</keyword>
<name>A0ABN7T0D7_OIKDI</name>
<feature type="compositionally biased region" description="Low complexity" evidence="1">
    <location>
        <begin position="110"/>
        <end position="121"/>
    </location>
</feature>
<dbReference type="Proteomes" id="UP001158576">
    <property type="component" value="Chromosome 2"/>
</dbReference>